<reference evidence="1" key="1">
    <citation type="submission" date="2022-03" db="EMBL/GenBank/DDBJ databases">
        <authorList>
            <person name="Sayadi A."/>
        </authorList>
    </citation>
    <scope>NUCLEOTIDE SEQUENCE</scope>
</reference>
<dbReference type="AlphaFoldDB" id="A0A9P0NTX1"/>
<proteinExistence type="predicted"/>
<protein>
    <submittedName>
        <fullName evidence="1">Uncharacterized protein</fullName>
    </submittedName>
</protein>
<dbReference type="Proteomes" id="UP001152888">
    <property type="component" value="Unassembled WGS sequence"/>
</dbReference>
<accession>A0A9P0NTX1</accession>
<sequence>MIPELQAKFSRLAANAKEILTGTALENGYKVFEHMIKARTQLVEADIVMSEESLIEAVFLDSSVLTRDDVKKKSAEIVAMNAVDEEQQLAVMPKRRKKFKF</sequence>
<keyword evidence="2" id="KW-1185">Reference proteome</keyword>
<evidence type="ECO:0000313" key="1">
    <source>
        <dbReference type="EMBL" id="CAH1955952.1"/>
    </source>
</evidence>
<dbReference type="OrthoDB" id="7447178at2759"/>
<comment type="caution">
    <text evidence="1">The sequence shown here is derived from an EMBL/GenBank/DDBJ whole genome shotgun (WGS) entry which is preliminary data.</text>
</comment>
<gene>
    <name evidence="1" type="ORF">ACAOBT_LOCUS1351</name>
</gene>
<name>A0A9P0NTX1_ACAOB</name>
<organism evidence="1 2">
    <name type="scientific">Acanthoscelides obtectus</name>
    <name type="common">Bean weevil</name>
    <name type="synonym">Bruchus obtectus</name>
    <dbReference type="NCBI Taxonomy" id="200917"/>
    <lineage>
        <taxon>Eukaryota</taxon>
        <taxon>Metazoa</taxon>
        <taxon>Ecdysozoa</taxon>
        <taxon>Arthropoda</taxon>
        <taxon>Hexapoda</taxon>
        <taxon>Insecta</taxon>
        <taxon>Pterygota</taxon>
        <taxon>Neoptera</taxon>
        <taxon>Endopterygota</taxon>
        <taxon>Coleoptera</taxon>
        <taxon>Polyphaga</taxon>
        <taxon>Cucujiformia</taxon>
        <taxon>Chrysomeloidea</taxon>
        <taxon>Chrysomelidae</taxon>
        <taxon>Bruchinae</taxon>
        <taxon>Bruchini</taxon>
        <taxon>Acanthoscelides</taxon>
    </lineage>
</organism>
<dbReference type="EMBL" id="CAKOFQ010006663">
    <property type="protein sequence ID" value="CAH1955952.1"/>
    <property type="molecule type" value="Genomic_DNA"/>
</dbReference>
<evidence type="ECO:0000313" key="2">
    <source>
        <dbReference type="Proteomes" id="UP001152888"/>
    </source>
</evidence>